<dbReference type="Gene3D" id="3.40.50.150">
    <property type="entry name" value="Vaccinia Virus protein VP39"/>
    <property type="match status" value="1"/>
</dbReference>
<feature type="compositionally biased region" description="Low complexity" evidence="4">
    <location>
        <begin position="330"/>
        <end position="343"/>
    </location>
</feature>
<keyword evidence="2" id="KW-0489">Methyltransferase</keyword>
<dbReference type="PANTHER" id="PTHR22809:SF11">
    <property type="entry name" value="TRNA N(3)-METHYLCYTIDINE METHYLTRANSFERASE METTL2"/>
    <property type="match status" value="1"/>
</dbReference>
<dbReference type="PANTHER" id="PTHR22809">
    <property type="entry name" value="METHYLTRANSFERASE-RELATED"/>
    <property type="match status" value="1"/>
</dbReference>
<dbReference type="PIRSF" id="PIRSF037755">
    <property type="entry name" value="Mettl2_prd"/>
    <property type="match status" value="1"/>
</dbReference>
<protein>
    <submittedName>
        <fullName evidence="6">SPOSA6832_01518-mRNA-1:cds</fullName>
    </submittedName>
</protein>
<feature type="region of interest" description="Disordered" evidence="4">
    <location>
        <begin position="365"/>
        <end position="389"/>
    </location>
</feature>
<dbReference type="EMBL" id="CENE01000004">
    <property type="protein sequence ID" value="CEQ39954.1"/>
    <property type="molecule type" value="Genomic_DNA"/>
</dbReference>
<feature type="region of interest" description="Disordered" evidence="4">
    <location>
        <begin position="325"/>
        <end position="347"/>
    </location>
</feature>
<keyword evidence="3" id="KW-0808">Transferase</keyword>
<feature type="region of interest" description="Disordered" evidence="4">
    <location>
        <begin position="1"/>
        <end position="72"/>
    </location>
</feature>
<dbReference type="Pfam" id="PF08242">
    <property type="entry name" value="Methyltransf_12"/>
    <property type="match status" value="1"/>
</dbReference>
<evidence type="ECO:0000256" key="4">
    <source>
        <dbReference type="SAM" id="MobiDB-lite"/>
    </source>
</evidence>
<dbReference type="InterPro" id="IPR026113">
    <property type="entry name" value="METTL2/6/8-like"/>
</dbReference>
<feature type="compositionally biased region" description="Polar residues" evidence="4">
    <location>
        <begin position="1"/>
        <end position="10"/>
    </location>
</feature>
<dbReference type="SUPFAM" id="SSF53335">
    <property type="entry name" value="S-adenosyl-L-methionine-dependent methyltransferases"/>
    <property type="match status" value="1"/>
</dbReference>
<evidence type="ECO:0000256" key="1">
    <source>
        <dbReference type="ARBA" id="ARBA00009725"/>
    </source>
</evidence>
<dbReference type="AlphaFoldDB" id="A0A0D6EIZ8"/>
<dbReference type="Proteomes" id="UP000243876">
    <property type="component" value="Unassembled WGS sequence"/>
</dbReference>
<sequence length="444" mass="48823">MSEPSASTSDRVLPPGIPPAAASLEETASAQPHCSSARPRRTKPQPLADEIRAEELIPGAPSRNGGRLLTEDRDPWTHNAWDQVEWDDELEQFARDAVDKQRDSPVPKELQDKYNADPAGQWDAFYARNKDNFFKDRSWLRTEFPELADTLKPDAGPKRVVEIGCGNGSTLFPLLAANENPHLKLHGYDYSKEAVAVVKAHSSFDPTFLTCDVWDLSSSAGLPPSLEPNSVDVVTMIFVLSALHPNEWAQAVKNTYQLLKPGGVLLFRDYGRNDLAQLRFKAGRFMQDGLYVRGDATRVYFFERDELVHIFGGVRFSLADPAAIPPSASPTPQAAARAATPADLSTTTTSLVELPSGEISTEVSTSHEAILSSSTAPSESESSKPTLSIPATPLTPYNLDLLQLGVDRRLLLNRKRQLKMMRIWLQGRWRKSPGAPSVEALDAA</sequence>
<dbReference type="InterPro" id="IPR013217">
    <property type="entry name" value="Methyltransf_12"/>
</dbReference>
<feature type="non-terminal residue" evidence="6">
    <location>
        <position position="1"/>
    </location>
</feature>
<proteinExistence type="inferred from homology"/>
<evidence type="ECO:0000313" key="6">
    <source>
        <dbReference type="EMBL" id="CEQ39954.1"/>
    </source>
</evidence>
<dbReference type="GO" id="GO:0032259">
    <property type="term" value="P:methylation"/>
    <property type="evidence" value="ECO:0007669"/>
    <property type="project" value="UniProtKB-KW"/>
</dbReference>
<dbReference type="GO" id="GO:0052735">
    <property type="term" value="F:tRNA (cytidine-3-)-methyltransferase activity"/>
    <property type="evidence" value="ECO:0007669"/>
    <property type="project" value="TreeGrafter"/>
</dbReference>
<accession>A0A0D6EIZ8</accession>
<evidence type="ECO:0000313" key="7">
    <source>
        <dbReference type="Proteomes" id="UP000243876"/>
    </source>
</evidence>
<dbReference type="CDD" id="cd02440">
    <property type="entry name" value="AdoMet_MTases"/>
    <property type="match status" value="1"/>
</dbReference>
<name>A0A0D6EIZ8_SPOSA</name>
<evidence type="ECO:0000259" key="5">
    <source>
        <dbReference type="Pfam" id="PF08242"/>
    </source>
</evidence>
<dbReference type="InterPro" id="IPR029063">
    <property type="entry name" value="SAM-dependent_MTases_sf"/>
</dbReference>
<comment type="similarity">
    <text evidence="1">Belongs to the methyltransferase superfamily. METL family.</text>
</comment>
<dbReference type="OrthoDB" id="417697at2759"/>
<organism evidence="6 7">
    <name type="scientific">Sporidiobolus salmonicolor</name>
    <name type="common">Yeast-like fungus</name>
    <name type="synonym">Sporobolomyces salmonicolor</name>
    <dbReference type="NCBI Taxonomy" id="5005"/>
    <lineage>
        <taxon>Eukaryota</taxon>
        <taxon>Fungi</taxon>
        <taxon>Dikarya</taxon>
        <taxon>Basidiomycota</taxon>
        <taxon>Pucciniomycotina</taxon>
        <taxon>Microbotryomycetes</taxon>
        <taxon>Sporidiobolales</taxon>
        <taxon>Sporidiobolaceae</taxon>
        <taxon>Sporobolomyces</taxon>
    </lineage>
</organism>
<feature type="domain" description="Methyltransferase type 12" evidence="5">
    <location>
        <begin position="161"/>
        <end position="265"/>
    </location>
</feature>
<feature type="compositionally biased region" description="Low complexity" evidence="4">
    <location>
        <begin position="372"/>
        <end position="386"/>
    </location>
</feature>
<keyword evidence="7" id="KW-1185">Reference proteome</keyword>
<evidence type="ECO:0000256" key="2">
    <source>
        <dbReference type="ARBA" id="ARBA00022603"/>
    </source>
</evidence>
<reference evidence="7" key="1">
    <citation type="submission" date="2015-02" db="EMBL/GenBank/DDBJ databases">
        <authorList>
            <person name="Gon?alves P."/>
        </authorList>
    </citation>
    <scope>NUCLEOTIDE SEQUENCE [LARGE SCALE GENOMIC DNA]</scope>
</reference>
<evidence type="ECO:0000256" key="3">
    <source>
        <dbReference type="ARBA" id="ARBA00022679"/>
    </source>
</evidence>
<gene>
    <name evidence="6" type="primary">SPOSA6832_01518</name>
</gene>